<accession>A0A410JPI0</accession>
<dbReference type="AlphaFoldDB" id="A0A410JPI0"/>
<gene>
    <name evidence="1" type="ORF">EQP59_01030</name>
</gene>
<reference evidence="1 2" key="1">
    <citation type="submission" date="2019-01" db="EMBL/GenBank/DDBJ databases">
        <title>Whole Genome of Ornithobacterium rhinotracheale FARPER-174b.</title>
        <authorList>
            <person name="Tataje-Lavanda L.A."/>
            <person name="Montalvan A."/>
            <person name="Montesinos R."/>
            <person name="Zimic M."/>
            <person name="Fernandez-Sanchez M."/>
            <person name="Fernandez-Diaz M."/>
        </authorList>
    </citation>
    <scope>NUCLEOTIDE SEQUENCE [LARGE SCALE GENOMIC DNA]</scope>
    <source>
        <strain evidence="1 2">FARPER-174b</strain>
    </source>
</reference>
<dbReference type="InterPro" id="IPR021428">
    <property type="entry name" value="DUF3078"/>
</dbReference>
<sequence>MIFRQFISLILFLPALLFAQVKDVAREIKRIEFKIKKVEERRWKRTGSLQFNFGQHHYENWVGGNLGKLEIFGKLSQRLKYQNPKVVWESSLDVLYGVNKNYGQGVRKTSDQIIFNSIFGKKVSEQFSYSYFLNLQTQLTNSYNYGKEDYEFYRVSGFLAPLYINSGPGVMWRKSDNFVLNLAPASLKATYVNGAVYEYRRNINDFVSNQNYNIFGVEAGKEVDLRLGLYASMYLKYSPLKNVNVENRLSLYSDYLDDPANVDMDYRMDVNFKINKLLTTNLMLQAMYDDNVHSGFQLREHFGVGVKVAL</sequence>
<organism evidence="1 2">
    <name type="scientific">Ornithobacterium rhinotracheale</name>
    <dbReference type="NCBI Taxonomy" id="28251"/>
    <lineage>
        <taxon>Bacteria</taxon>
        <taxon>Pseudomonadati</taxon>
        <taxon>Bacteroidota</taxon>
        <taxon>Flavobacteriia</taxon>
        <taxon>Flavobacteriales</taxon>
        <taxon>Weeksellaceae</taxon>
        <taxon>Ornithobacterium</taxon>
    </lineage>
</organism>
<dbReference type="RefSeq" id="WP_128500550.1">
    <property type="nucleotide sequence ID" value="NZ_CP035107.1"/>
</dbReference>
<dbReference type="OrthoDB" id="1495718at2"/>
<dbReference type="Proteomes" id="UP000287701">
    <property type="component" value="Chromosome"/>
</dbReference>
<proteinExistence type="predicted"/>
<evidence type="ECO:0000313" key="2">
    <source>
        <dbReference type="Proteomes" id="UP000287701"/>
    </source>
</evidence>
<protein>
    <submittedName>
        <fullName evidence="1">DUF3078 domain-containing protein</fullName>
    </submittedName>
</protein>
<evidence type="ECO:0000313" key="1">
    <source>
        <dbReference type="EMBL" id="QAR30039.1"/>
    </source>
</evidence>
<name>A0A410JPI0_ORNRH</name>
<dbReference type="EMBL" id="CP035107">
    <property type="protein sequence ID" value="QAR30039.1"/>
    <property type="molecule type" value="Genomic_DNA"/>
</dbReference>
<dbReference type="Pfam" id="PF11276">
    <property type="entry name" value="DUF3078"/>
    <property type="match status" value="1"/>
</dbReference>